<dbReference type="EMBL" id="KP211803">
    <property type="protein sequence ID" value="ANV78897.1"/>
    <property type="molecule type" value="Genomic_DNA"/>
</dbReference>
<reference evidence="2" key="1">
    <citation type="submission" date="2014-11" db="EMBL/GenBank/DDBJ databases">
        <authorList>
            <person name="Zhu J."/>
            <person name="Qi W."/>
            <person name="Song R."/>
        </authorList>
    </citation>
    <scope>NUCLEOTIDE SEQUENCE</scope>
</reference>
<sequence length="214" mass="24345">MKIAFLDTDLSFLCTAHKILDNIDCEIHFFTESAEVGMYGEKPGLIDSWPLIDKNWLGSTFSQEPTVESTAIRHSWFCKAISISLANRNCFFHLRTKISKIESTNIEFVGAGFLGSGNLMFDHIISSNNHTSNKTWFGGTTVDVNCKTTNSFSGKRPDSIIEVWSEKELPSNINWLQLMQWKGTNPKNSIHSEIDIGMKRAYDFLQKKRLLKEI</sequence>
<proteinExistence type="predicted"/>
<reference evidence="1" key="2">
    <citation type="journal article" date="2015" name="ISME J.">
        <title>A new class of marine Euryarchaeota group II from the Mediterranean deep chlorophyll maximum.</title>
        <authorList>
            <person name="Martin-Cuadrado A.B."/>
            <person name="Garcia-Heredia I."/>
            <person name="Molto A.G."/>
            <person name="Lopez-Ubeda R."/>
            <person name="Kimes N."/>
            <person name="Lopez-Garcia P."/>
            <person name="Moreira D."/>
            <person name="Rodriguez-Valera F."/>
        </authorList>
    </citation>
    <scope>NUCLEOTIDE SEQUENCE</scope>
</reference>
<evidence type="ECO:0000313" key="2">
    <source>
        <dbReference type="EMBL" id="ANV78897.1"/>
    </source>
</evidence>
<evidence type="ECO:0000313" key="1">
    <source>
        <dbReference type="EMBL" id="ANV78796.1"/>
    </source>
</evidence>
<accession>A0A1B1T941</accession>
<reference evidence="1" key="3">
    <citation type="submission" date="2015-12" db="EMBL/GenBank/DDBJ databases">
        <authorList>
            <person name="Shamseldin A."/>
            <person name="Moawad H."/>
            <person name="Abd El-Rahim W.M."/>
            <person name="Sadowsky M.J."/>
        </authorList>
    </citation>
    <scope>NUCLEOTIDE SEQUENCE</scope>
</reference>
<name>A0A1B1T941_9ARCH</name>
<protein>
    <submittedName>
        <fullName evidence="1">Uncharacterized protein</fullName>
    </submittedName>
</protein>
<organism evidence="1">
    <name type="scientific">uncultured Poseidoniia archaeon</name>
    <dbReference type="NCBI Taxonomy" id="1697135"/>
    <lineage>
        <taxon>Archaea</taxon>
        <taxon>Methanobacteriati</taxon>
        <taxon>Thermoplasmatota</taxon>
        <taxon>Candidatus Poseidoniia</taxon>
        <taxon>environmental samples</taxon>
    </lineage>
</organism>
<dbReference type="EMBL" id="KP211801">
    <property type="protein sequence ID" value="ANV78796.1"/>
    <property type="molecule type" value="Genomic_DNA"/>
</dbReference>
<dbReference type="AlphaFoldDB" id="A0A1B1T941"/>